<proteinExistence type="inferred from homology"/>
<accession>A0A858REH8</accession>
<evidence type="ECO:0000256" key="2">
    <source>
        <dbReference type="ARBA" id="ARBA00023235"/>
    </source>
</evidence>
<evidence type="ECO:0000256" key="1">
    <source>
        <dbReference type="ARBA" id="ARBA00008270"/>
    </source>
</evidence>
<keyword evidence="5" id="KW-1185">Reference proteome</keyword>
<dbReference type="Pfam" id="PF02567">
    <property type="entry name" value="PhzC-PhzF"/>
    <property type="match status" value="1"/>
</dbReference>
<dbReference type="GO" id="GO:0005737">
    <property type="term" value="C:cytoplasm"/>
    <property type="evidence" value="ECO:0007669"/>
    <property type="project" value="TreeGrafter"/>
</dbReference>
<dbReference type="PIRSF" id="PIRSF016184">
    <property type="entry name" value="PhzC_PhzF"/>
    <property type="match status" value="1"/>
</dbReference>
<reference evidence="4 5" key="1">
    <citation type="submission" date="2020-04" db="EMBL/GenBank/DDBJ databases">
        <title>Luteolibacter sp. G-1-1-1 isolated from soil.</title>
        <authorList>
            <person name="Dahal R.H."/>
        </authorList>
    </citation>
    <scope>NUCLEOTIDE SEQUENCE [LARGE SCALE GENOMIC DNA]</scope>
    <source>
        <strain evidence="4 5">G-1-1-1</strain>
    </source>
</reference>
<dbReference type="GO" id="GO:0016853">
    <property type="term" value="F:isomerase activity"/>
    <property type="evidence" value="ECO:0007669"/>
    <property type="project" value="UniProtKB-KW"/>
</dbReference>
<evidence type="ECO:0000256" key="3">
    <source>
        <dbReference type="PIRSR" id="PIRSR016184-1"/>
    </source>
</evidence>
<dbReference type="NCBIfam" id="TIGR00654">
    <property type="entry name" value="PhzF_family"/>
    <property type="match status" value="1"/>
</dbReference>
<dbReference type="KEGG" id="luo:HHL09_06820"/>
<dbReference type="EMBL" id="CP051774">
    <property type="protein sequence ID" value="QJE95506.1"/>
    <property type="molecule type" value="Genomic_DNA"/>
</dbReference>
<dbReference type="RefSeq" id="WP_169453820.1">
    <property type="nucleotide sequence ID" value="NZ_CP051774.1"/>
</dbReference>
<dbReference type="InterPro" id="IPR003719">
    <property type="entry name" value="Phenazine_PhzF-like"/>
</dbReference>
<feature type="active site" evidence="3">
    <location>
        <position position="46"/>
    </location>
</feature>
<dbReference type="PANTHER" id="PTHR13774">
    <property type="entry name" value="PHENAZINE BIOSYNTHESIS PROTEIN"/>
    <property type="match status" value="1"/>
</dbReference>
<protein>
    <submittedName>
        <fullName evidence="4">PhzF family phenazine biosynthesis protein</fullName>
    </submittedName>
</protein>
<dbReference type="Proteomes" id="UP000501812">
    <property type="component" value="Chromosome"/>
</dbReference>
<keyword evidence="2" id="KW-0413">Isomerase</keyword>
<sequence>MDLPYYQVDAFSSRLFAGNPAGVCLLEEWLPDATLQSIATENNQSETAFVIVRQDHVDLRWFTPVVEVDLCGHATLAAAHVLFRHQNYSGDEIQFHTRSGILRVLRRGDVLSLELPSWPAVACDAPAALVKGLGKAPLLTAKAQDFLAIYETEEEVRNLQPDFAELKRLDARGIIATAPGEECDFVSRFFGPAVGVNEDPVTGSAHCTLVPYWAEQIGRTELAALQISARGGELTCFLRGDRVTLAGRAKTYLSGTIHLAVANKPLLGSNNTD</sequence>
<gene>
    <name evidence="4" type="ORF">HHL09_06820</name>
</gene>
<evidence type="ECO:0000313" key="5">
    <source>
        <dbReference type="Proteomes" id="UP000501812"/>
    </source>
</evidence>
<evidence type="ECO:0000313" key="4">
    <source>
        <dbReference type="EMBL" id="QJE95506.1"/>
    </source>
</evidence>
<name>A0A858REH8_9BACT</name>
<comment type="similarity">
    <text evidence="1">Belongs to the PhzF family.</text>
</comment>
<dbReference type="SUPFAM" id="SSF54506">
    <property type="entry name" value="Diaminopimelate epimerase-like"/>
    <property type="match status" value="1"/>
</dbReference>
<dbReference type="Gene3D" id="3.10.310.10">
    <property type="entry name" value="Diaminopimelate Epimerase, Chain A, domain 1"/>
    <property type="match status" value="2"/>
</dbReference>
<organism evidence="4 5">
    <name type="scientific">Luteolibacter luteus</name>
    <dbReference type="NCBI Taxonomy" id="2728835"/>
    <lineage>
        <taxon>Bacteria</taxon>
        <taxon>Pseudomonadati</taxon>
        <taxon>Verrucomicrobiota</taxon>
        <taxon>Verrucomicrobiia</taxon>
        <taxon>Verrucomicrobiales</taxon>
        <taxon>Verrucomicrobiaceae</taxon>
        <taxon>Luteolibacter</taxon>
    </lineage>
</organism>
<dbReference type="PANTHER" id="PTHR13774:SF17">
    <property type="entry name" value="PHENAZINE BIOSYNTHESIS-LIKE DOMAIN-CONTAINING PROTEIN"/>
    <property type="match status" value="1"/>
</dbReference>
<dbReference type="AlphaFoldDB" id="A0A858REH8"/>